<evidence type="ECO:0000313" key="3">
    <source>
        <dbReference type="Proteomes" id="UP000559256"/>
    </source>
</evidence>
<sequence>MVWLALSKITFATEAHVGFRPGANPLTQLPAPYKSPNFNGLGEDLRACLPNSTLNHGADCDTAEDIEKDMTDRTGPSSAPVKLDSGTDIDSSTLARNPVLLTEQKCYVQAQLSLSLILLSLSLVLQWQILLGVYAQASQAPPTTFGSATNRLGFCMGFEVGFTNM</sequence>
<dbReference type="Proteomes" id="UP000559256">
    <property type="component" value="Unassembled WGS sequence"/>
</dbReference>
<keyword evidence="3" id="KW-1185">Reference proteome</keyword>
<evidence type="ECO:0000256" key="1">
    <source>
        <dbReference type="SAM" id="MobiDB-lite"/>
    </source>
</evidence>
<protein>
    <submittedName>
        <fullName evidence="2">Uncharacterized protein</fullName>
    </submittedName>
</protein>
<proteinExistence type="predicted"/>
<dbReference type="EMBL" id="JAACJM010000223">
    <property type="protein sequence ID" value="KAF5336740.1"/>
    <property type="molecule type" value="Genomic_DNA"/>
</dbReference>
<reference evidence="2 3" key="1">
    <citation type="journal article" date="2020" name="ISME J.">
        <title>Uncovering the hidden diversity of litter-decomposition mechanisms in mushroom-forming fungi.</title>
        <authorList>
            <person name="Floudas D."/>
            <person name="Bentzer J."/>
            <person name="Ahren D."/>
            <person name="Johansson T."/>
            <person name="Persson P."/>
            <person name="Tunlid A."/>
        </authorList>
    </citation>
    <scope>NUCLEOTIDE SEQUENCE [LARGE SCALE GENOMIC DNA]</scope>
    <source>
        <strain evidence="2 3">CBS 291.85</strain>
    </source>
</reference>
<evidence type="ECO:0000313" key="2">
    <source>
        <dbReference type="EMBL" id="KAF5336740.1"/>
    </source>
</evidence>
<comment type="caution">
    <text evidence="2">The sequence shown here is derived from an EMBL/GenBank/DDBJ whole genome shotgun (WGS) entry which is preliminary data.</text>
</comment>
<feature type="region of interest" description="Disordered" evidence="1">
    <location>
        <begin position="69"/>
        <end position="89"/>
    </location>
</feature>
<accession>A0A8H5C7W7</accession>
<name>A0A8H5C7W7_9AGAR</name>
<organism evidence="2 3">
    <name type="scientific">Tetrapyrgos nigripes</name>
    <dbReference type="NCBI Taxonomy" id="182062"/>
    <lineage>
        <taxon>Eukaryota</taxon>
        <taxon>Fungi</taxon>
        <taxon>Dikarya</taxon>
        <taxon>Basidiomycota</taxon>
        <taxon>Agaricomycotina</taxon>
        <taxon>Agaricomycetes</taxon>
        <taxon>Agaricomycetidae</taxon>
        <taxon>Agaricales</taxon>
        <taxon>Marasmiineae</taxon>
        <taxon>Marasmiaceae</taxon>
        <taxon>Tetrapyrgos</taxon>
    </lineage>
</organism>
<gene>
    <name evidence="2" type="ORF">D9758_016275</name>
</gene>
<dbReference type="AlphaFoldDB" id="A0A8H5C7W7"/>